<dbReference type="RefSeq" id="WP_238208055.1">
    <property type="nucleotide sequence ID" value="NZ_BPQE01000042.1"/>
</dbReference>
<feature type="region of interest" description="Disordered" evidence="1">
    <location>
        <begin position="1"/>
        <end position="28"/>
    </location>
</feature>
<feature type="transmembrane region" description="Helical" evidence="2">
    <location>
        <begin position="152"/>
        <end position="174"/>
    </location>
</feature>
<dbReference type="PANTHER" id="PTHR23028">
    <property type="entry name" value="ACETYLTRANSFERASE"/>
    <property type="match status" value="1"/>
</dbReference>
<keyword evidence="2" id="KW-0812">Transmembrane</keyword>
<accession>A0ABU0I491</accession>
<evidence type="ECO:0000313" key="4">
    <source>
        <dbReference type="EMBL" id="MDQ0449432.1"/>
    </source>
</evidence>
<organism evidence="4 5">
    <name type="scientific">Methylobacterium aerolatum</name>
    <dbReference type="NCBI Taxonomy" id="418708"/>
    <lineage>
        <taxon>Bacteria</taxon>
        <taxon>Pseudomonadati</taxon>
        <taxon>Pseudomonadota</taxon>
        <taxon>Alphaproteobacteria</taxon>
        <taxon>Hyphomicrobiales</taxon>
        <taxon>Methylobacteriaceae</taxon>
        <taxon>Methylobacterium</taxon>
    </lineage>
</organism>
<feature type="transmembrane region" description="Helical" evidence="2">
    <location>
        <begin position="78"/>
        <end position="97"/>
    </location>
</feature>
<dbReference type="Proteomes" id="UP001231124">
    <property type="component" value="Unassembled WGS sequence"/>
</dbReference>
<keyword evidence="2" id="KW-1133">Transmembrane helix</keyword>
<feature type="transmembrane region" description="Helical" evidence="2">
    <location>
        <begin position="260"/>
        <end position="279"/>
    </location>
</feature>
<gene>
    <name evidence="4" type="ORF">QO012_003949</name>
</gene>
<feature type="transmembrane region" description="Helical" evidence="2">
    <location>
        <begin position="325"/>
        <end position="346"/>
    </location>
</feature>
<name>A0ABU0I491_9HYPH</name>
<feature type="transmembrane region" description="Helical" evidence="2">
    <location>
        <begin position="210"/>
        <end position="229"/>
    </location>
</feature>
<dbReference type="PANTHER" id="PTHR23028:SF131">
    <property type="entry name" value="BLR2367 PROTEIN"/>
    <property type="match status" value="1"/>
</dbReference>
<evidence type="ECO:0000256" key="1">
    <source>
        <dbReference type="SAM" id="MobiDB-lite"/>
    </source>
</evidence>
<feature type="transmembrane region" description="Helical" evidence="2">
    <location>
        <begin position="286"/>
        <end position="305"/>
    </location>
</feature>
<protein>
    <submittedName>
        <fullName evidence="4">Peptidoglycan/LPS O-acetylase OafA/YrhL</fullName>
    </submittedName>
</protein>
<evidence type="ECO:0000313" key="5">
    <source>
        <dbReference type="Proteomes" id="UP001231124"/>
    </source>
</evidence>
<dbReference type="InterPro" id="IPR002656">
    <property type="entry name" value="Acyl_transf_3_dom"/>
</dbReference>
<feature type="transmembrane region" description="Helical" evidence="2">
    <location>
        <begin position="236"/>
        <end position="254"/>
    </location>
</feature>
<keyword evidence="2" id="KW-0472">Membrane</keyword>
<feature type="domain" description="Acyltransferase 3" evidence="3">
    <location>
        <begin position="38"/>
        <end position="341"/>
    </location>
</feature>
<proteinExistence type="predicted"/>
<keyword evidence="5" id="KW-1185">Reference proteome</keyword>
<sequence length="534" mass="55614">MPMPSGPDTATAVADGLDAPGGETPTGGIARAGRELTNLQVLRGLAAVLVLLHHIAAYGQFLRGAARPFPVLDDRMGIWGVALFFSLSGYLMAGLVTRDPPLVFLAHRVSRIFPSYLAVVALAAAVFAALRLDFGGLSLLSLSLAPAGPRSYPLNVEWTLVFEVSFYVGLFVLAAAGRTRFVVPLALAWLGLLAATCFLAPGISAVMTPAAYELPLAAACVAFAAGLLLPRGLAAGLLRPWFGLLAVPLALASLSVDDGAARALSGIAAALVVGGAVVARPVRREGPVGASLGALGDWSYMLYLAHPPVLMLVNWACPPRWPEAAFATLGLAGSLAAAALLGPLDVALYRRLRARLGTLGPTGLRRLATAFIAIFTGCAVWGSTDTARNDWAEHRARSALAALPAEDWATPASARAALAAKGLALPASLHGRIEEATRHPSGDALIRAVAFDTAKPDRTLHLALFCQGRLLSVDRPRRMRRDLAGQPGYEGLGSRRIGYTLRLPTEPCAPEGVMAVAVDGGGRMAVLPGLTGRE</sequence>
<feature type="transmembrane region" description="Helical" evidence="2">
    <location>
        <begin position="41"/>
        <end position="58"/>
    </location>
</feature>
<dbReference type="EMBL" id="JAUSVP010000014">
    <property type="protein sequence ID" value="MDQ0449432.1"/>
    <property type="molecule type" value="Genomic_DNA"/>
</dbReference>
<reference evidence="4 5" key="1">
    <citation type="submission" date="2023-07" db="EMBL/GenBank/DDBJ databases">
        <title>Genomic Encyclopedia of Type Strains, Phase IV (KMG-IV): sequencing the most valuable type-strain genomes for metagenomic binning, comparative biology and taxonomic classification.</title>
        <authorList>
            <person name="Goeker M."/>
        </authorList>
    </citation>
    <scope>NUCLEOTIDE SEQUENCE [LARGE SCALE GENOMIC DNA]</scope>
    <source>
        <strain evidence="4 5">DSM 19013</strain>
    </source>
</reference>
<feature type="transmembrane region" description="Helical" evidence="2">
    <location>
        <begin position="109"/>
        <end position="132"/>
    </location>
</feature>
<dbReference type="Pfam" id="PF01757">
    <property type="entry name" value="Acyl_transf_3"/>
    <property type="match status" value="1"/>
</dbReference>
<evidence type="ECO:0000259" key="3">
    <source>
        <dbReference type="Pfam" id="PF01757"/>
    </source>
</evidence>
<evidence type="ECO:0000256" key="2">
    <source>
        <dbReference type="SAM" id="Phobius"/>
    </source>
</evidence>
<dbReference type="InterPro" id="IPR050879">
    <property type="entry name" value="Acyltransferase_3"/>
</dbReference>
<comment type="caution">
    <text evidence="4">The sequence shown here is derived from an EMBL/GenBank/DDBJ whole genome shotgun (WGS) entry which is preliminary data.</text>
</comment>
<feature type="transmembrane region" description="Helical" evidence="2">
    <location>
        <begin position="181"/>
        <end position="204"/>
    </location>
</feature>